<dbReference type="EMBL" id="LFQU01000006">
    <property type="protein sequence ID" value="KOO69042.1"/>
    <property type="molecule type" value="Genomic_DNA"/>
</dbReference>
<keyword evidence="1" id="KW-0175">Coiled coil</keyword>
<sequence length="124" mass="14573">MRKSPTKYSDEFKLSVLREYYSSGMSKRKCAKKYGLCNPTLLSSWLSKYGDKTLSLPSEEEYDGMARRSKEEYRDENAALRKRVRELEKALAYSRLETEARDVMIDIAEREYEISIRKKHGAKQ</sequence>
<accession>A0A8E1R2C3</accession>
<evidence type="ECO:0000256" key="1">
    <source>
        <dbReference type="SAM" id="Coils"/>
    </source>
</evidence>
<name>A0A8E1R2C3_9BACT</name>
<dbReference type="AlphaFoldDB" id="A0A8E1R2C3"/>
<feature type="coiled-coil region" evidence="1">
    <location>
        <begin position="70"/>
        <end position="97"/>
    </location>
</feature>
<keyword evidence="3" id="KW-1185">Reference proteome</keyword>
<gene>
    <name evidence="2" type="ORF">ACU52_04740</name>
</gene>
<dbReference type="Pfam" id="PF01527">
    <property type="entry name" value="HTH_Tnp_1"/>
    <property type="match status" value="1"/>
</dbReference>
<dbReference type="GO" id="GO:0004803">
    <property type="term" value="F:transposase activity"/>
    <property type="evidence" value="ECO:0007669"/>
    <property type="project" value="InterPro"/>
</dbReference>
<dbReference type="InterPro" id="IPR002514">
    <property type="entry name" value="Transposase_8"/>
</dbReference>
<proteinExistence type="predicted"/>
<reference evidence="2 3" key="1">
    <citation type="submission" date="2015-06" db="EMBL/GenBank/DDBJ databases">
        <title>Prevotella sp. 109, sp. nov., a novel member of the family Prevotellaceae isolated from human faeces.</title>
        <authorList>
            <person name="Shkoporov A.N."/>
            <person name="Chaplin A.V."/>
            <person name="Kafarskaia L.I."/>
            <person name="Efimov B.A."/>
        </authorList>
    </citation>
    <scope>NUCLEOTIDE SEQUENCE [LARGE SCALE GENOMIC DNA]</scope>
    <source>
        <strain evidence="2 3">109</strain>
    </source>
</reference>
<dbReference type="GO" id="GO:0003677">
    <property type="term" value="F:DNA binding"/>
    <property type="evidence" value="ECO:0007669"/>
    <property type="project" value="InterPro"/>
</dbReference>
<evidence type="ECO:0000313" key="3">
    <source>
        <dbReference type="Proteomes" id="UP000036951"/>
    </source>
</evidence>
<dbReference type="OrthoDB" id="675129at2"/>
<protein>
    <submittedName>
        <fullName evidence="2">Transposase</fullName>
    </submittedName>
</protein>
<dbReference type="InterPro" id="IPR009057">
    <property type="entry name" value="Homeodomain-like_sf"/>
</dbReference>
<comment type="caution">
    <text evidence="2">The sequence shown here is derived from an EMBL/GenBank/DDBJ whole genome shotgun (WGS) entry which is preliminary data.</text>
</comment>
<dbReference type="Gene3D" id="1.10.10.60">
    <property type="entry name" value="Homeodomain-like"/>
    <property type="match status" value="1"/>
</dbReference>
<evidence type="ECO:0000313" key="2">
    <source>
        <dbReference type="EMBL" id="KOO69042.1"/>
    </source>
</evidence>
<organism evidence="2 3">
    <name type="scientific">Xylanibacter rarus</name>
    <dbReference type="NCBI Taxonomy" id="1676614"/>
    <lineage>
        <taxon>Bacteria</taxon>
        <taxon>Pseudomonadati</taxon>
        <taxon>Bacteroidota</taxon>
        <taxon>Bacteroidia</taxon>
        <taxon>Bacteroidales</taxon>
        <taxon>Prevotellaceae</taxon>
        <taxon>Xylanibacter</taxon>
    </lineage>
</organism>
<dbReference type="SUPFAM" id="SSF46689">
    <property type="entry name" value="Homeodomain-like"/>
    <property type="match status" value="1"/>
</dbReference>
<dbReference type="GO" id="GO:0006313">
    <property type="term" value="P:DNA transposition"/>
    <property type="evidence" value="ECO:0007669"/>
    <property type="project" value="InterPro"/>
</dbReference>
<dbReference type="Proteomes" id="UP000036951">
    <property type="component" value="Unassembled WGS sequence"/>
</dbReference>
<dbReference type="RefSeq" id="WP_053397995.1">
    <property type="nucleotide sequence ID" value="NZ_LFQU01000006.1"/>
</dbReference>